<evidence type="ECO:0000256" key="11">
    <source>
        <dbReference type="ARBA" id="ARBA00023004"/>
    </source>
</evidence>
<keyword evidence="7 14" id="KW-0479">Metal-binding</keyword>
<keyword evidence="13" id="KW-0472">Membrane</keyword>
<evidence type="ECO:0000313" key="17">
    <source>
        <dbReference type="Proteomes" id="UP000719412"/>
    </source>
</evidence>
<dbReference type="EMBL" id="JABDTM020009391">
    <property type="protein sequence ID" value="KAH0821102.1"/>
    <property type="molecule type" value="Genomic_DNA"/>
</dbReference>
<dbReference type="Proteomes" id="UP000719412">
    <property type="component" value="Unassembled WGS sequence"/>
</dbReference>
<keyword evidence="9" id="KW-0492">Microsome</keyword>
<sequence>MAQSFVNEDELYVPEDIIKEPELLNVVVSSIESYPSPTRLWIGPRLVIVVKDPHQLQIILQSSKIAKKAHIYQFLKPFLGQGLFTASGPTHKIHKKLLQPLFSLKMIEGYCDVFQRHADAFVERLRQHAGGPQFDIIFYLHDTAFESTMDLLLPDANTHSIHYKDFPKYIRRFYHILVTRIRYFWLHWDYIFEKTSYFKEQTMIKNITTKLIAEVMDTKVPETVERLKNDKTPSRATRIPSMMEVLVEMVLNNENCLSVQDCIDHLMTLMATSQDTQSSTVAFTCMMLGAYPDIQDLVVKELREALGEKKTLDMSDVSKLKYLEMCIKETMRLYPVAPFIFRDTSEDFQLDKITIPRHVTVALGFYIVHRDPKYWERPNEFYPEHFSPEATSRRHPFAFLPFSAGPRKCIAQQYSYTLMKILLGTILLNFELECDRKVEDIKLTTDISIRPIDGYPIKIKNRIFC</sequence>
<evidence type="ECO:0000256" key="14">
    <source>
        <dbReference type="PIRSR" id="PIRSR602401-1"/>
    </source>
</evidence>
<dbReference type="CDD" id="cd20628">
    <property type="entry name" value="CYP4"/>
    <property type="match status" value="1"/>
</dbReference>
<dbReference type="GO" id="GO:0005506">
    <property type="term" value="F:iron ion binding"/>
    <property type="evidence" value="ECO:0007669"/>
    <property type="project" value="InterPro"/>
</dbReference>
<evidence type="ECO:0000256" key="10">
    <source>
        <dbReference type="ARBA" id="ARBA00023002"/>
    </source>
</evidence>
<feature type="binding site" description="axial binding residue" evidence="14">
    <location>
        <position position="409"/>
    </location>
    <ligand>
        <name>heme</name>
        <dbReference type="ChEBI" id="CHEBI:30413"/>
    </ligand>
    <ligandPart>
        <name>Fe</name>
        <dbReference type="ChEBI" id="CHEBI:18248"/>
    </ligandPart>
</feature>
<dbReference type="GO" id="GO:0004497">
    <property type="term" value="F:monooxygenase activity"/>
    <property type="evidence" value="ECO:0007669"/>
    <property type="project" value="UniProtKB-KW"/>
</dbReference>
<evidence type="ECO:0000256" key="4">
    <source>
        <dbReference type="ARBA" id="ARBA00004406"/>
    </source>
</evidence>
<evidence type="ECO:0000256" key="12">
    <source>
        <dbReference type="ARBA" id="ARBA00023033"/>
    </source>
</evidence>
<keyword evidence="10 15" id="KW-0560">Oxidoreductase</keyword>
<comment type="similarity">
    <text evidence="5 15">Belongs to the cytochrome P450 family.</text>
</comment>
<reference evidence="16" key="2">
    <citation type="submission" date="2021-08" db="EMBL/GenBank/DDBJ databases">
        <authorList>
            <person name="Eriksson T."/>
        </authorList>
    </citation>
    <scope>NUCLEOTIDE SEQUENCE</scope>
    <source>
        <strain evidence="16">Stoneville</strain>
        <tissue evidence="16">Whole head</tissue>
    </source>
</reference>
<keyword evidence="12 15" id="KW-0503">Monooxygenase</keyword>
<evidence type="ECO:0008006" key="18">
    <source>
        <dbReference type="Google" id="ProtNLM"/>
    </source>
</evidence>
<evidence type="ECO:0000256" key="15">
    <source>
        <dbReference type="RuleBase" id="RU000461"/>
    </source>
</evidence>
<evidence type="ECO:0000313" key="16">
    <source>
        <dbReference type="EMBL" id="KAH0821102.1"/>
    </source>
</evidence>
<dbReference type="PROSITE" id="PS00086">
    <property type="entry name" value="CYTOCHROME_P450"/>
    <property type="match status" value="1"/>
</dbReference>
<comment type="caution">
    <text evidence="16">The sequence shown here is derived from an EMBL/GenBank/DDBJ whole genome shotgun (WGS) entry which is preliminary data.</text>
</comment>
<evidence type="ECO:0000256" key="2">
    <source>
        <dbReference type="ARBA" id="ARBA00003690"/>
    </source>
</evidence>
<comment type="subcellular location">
    <subcellularLocation>
        <location evidence="4">Endoplasmic reticulum membrane</location>
        <topology evidence="4">Peripheral membrane protein</topology>
    </subcellularLocation>
    <subcellularLocation>
        <location evidence="3">Microsome membrane</location>
        <topology evidence="3">Peripheral membrane protein</topology>
    </subcellularLocation>
</comment>
<dbReference type="PANTHER" id="PTHR24291">
    <property type="entry name" value="CYTOCHROME P450 FAMILY 4"/>
    <property type="match status" value="1"/>
</dbReference>
<comment type="function">
    <text evidence="2">May be involved in the metabolism of insect hormones and in the breakdown of synthetic insecticides.</text>
</comment>
<evidence type="ECO:0000256" key="8">
    <source>
        <dbReference type="ARBA" id="ARBA00022824"/>
    </source>
</evidence>
<evidence type="ECO:0000256" key="13">
    <source>
        <dbReference type="ARBA" id="ARBA00023136"/>
    </source>
</evidence>
<comment type="cofactor">
    <cofactor evidence="1 14">
        <name>heme</name>
        <dbReference type="ChEBI" id="CHEBI:30413"/>
    </cofactor>
</comment>
<protein>
    <recommendedName>
        <fullName evidence="18">Cytochrome P450 monooxygenase</fullName>
    </recommendedName>
</protein>
<keyword evidence="17" id="KW-1185">Reference proteome</keyword>
<evidence type="ECO:0000256" key="5">
    <source>
        <dbReference type="ARBA" id="ARBA00010617"/>
    </source>
</evidence>
<dbReference type="InterPro" id="IPR001128">
    <property type="entry name" value="Cyt_P450"/>
</dbReference>
<dbReference type="InterPro" id="IPR050196">
    <property type="entry name" value="Cytochrome_P450_Monoox"/>
</dbReference>
<dbReference type="InterPro" id="IPR036396">
    <property type="entry name" value="Cyt_P450_sf"/>
</dbReference>
<keyword evidence="11 14" id="KW-0408">Iron</keyword>
<dbReference type="Pfam" id="PF00067">
    <property type="entry name" value="p450"/>
    <property type="match status" value="1"/>
</dbReference>
<evidence type="ECO:0000256" key="7">
    <source>
        <dbReference type="ARBA" id="ARBA00022723"/>
    </source>
</evidence>
<dbReference type="PRINTS" id="PR00463">
    <property type="entry name" value="EP450I"/>
</dbReference>
<name>A0A8J6HUZ8_TENMO</name>
<gene>
    <name evidence="16" type="ORF">GEV33_001689</name>
</gene>
<keyword evidence="6 14" id="KW-0349">Heme</keyword>
<dbReference type="InterPro" id="IPR017972">
    <property type="entry name" value="Cyt_P450_CS"/>
</dbReference>
<dbReference type="GO" id="GO:0020037">
    <property type="term" value="F:heme binding"/>
    <property type="evidence" value="ECO:0007669"/>
    <property type="project" value="InterPro"/>
</dbReference>
<evidence type="ECO:0000256" key="1">
    <source>
        <dbReference type="ARBA" id="ARBA00001971"/>
    </source>
</evidence>
<dbReference type="PRINTS" id="PR00385">
    <property type="entry name" value="P450"/>
</dbReference>
<reference evidence="16" key="1">
    <citation type="journal article" date="2020" name="J Insects Food Feed">
        <title>The yellow mealworm (Tenebrio molitor) genome: a resource for the emerging insects as food and feed industry.</title>
        <authorList>
            <person name="Eriksson T."/>
            <person name="Andere A."/>
            <person name="Kelstrup H."/>
            <person name="Emery V."/>
            <person name="Picard C."/>
        </authorList>
    </citation>
    <scope>NUCLEOTIDE SEQUENCE</scope>
    <source>
        <strain evidence="16">Stoneville</strain>
        <tissue evidence="16">Whole head</tissue>
    </source>
</reference>
<dbReference type="InterPro" id="IPR002401">
    <property type="entry name" value="Cyt_P450_E_grp-I"/>
</dbReference>
<evidence type="ECO:0000256" key="6">
    <source>
        <dbReference type="ARBA" id="ARBA00022617"/>
    </source>
</evidence>
<dbReference type="AlphaFoldDB" id="A0A8J6HUZ8"/>
<evidence type="ECO:0000256" key="3">
    <source>
        <dbReference type="ARBA" id="ARBA00004174"/>
    </source>
</evidence>
<organism evidence="16 17">
    <name type="scientific">Tenebrio molitor</name>
    <name type="common">Yellow mealworm beetle</name>
    <dbReference type="NCBI Taxonomy" id="7067"/>
    <lineage>
        <taxon>Eukaryota</taxon>
        <taxon>Metazoa</taxon>
        <taxon>Ecdysozoa</taxon>
        <taxon>Arthropoda</taxon>
        <taxon>Hexapoda</taxon>
        <taxon>Insecta</taxon>
        <taxon>Pterygota</taxon>
        <taxon>Neoptera</taxon>
        <taxon>Endopterygota</taxon>
        <taxon>Coleoptera</taxon>
        <taxon>Polyphaga</taxon>
        <taxon>Cucujiformia</taxon>
        <taxon>Tenebrionidae</taxon>
        <taxon>Tenebrio</taxon>
    </lineage>
</organism>
<dbReference type="GO" id="GO:0016705">
    <property type="term" value="F:oxidoreductase activity, acting on paired donors, with incorporation or reduction of molecular oxygen"/>
    <property type="evidence" value="ECO:0007669"/>
    <property type="project" value="InterPro"/>
</dbReference>
<dbReference type="Gene3D" id="1.10.630.10">
    <property type="entry name" value="Cytochrome P450"/>
    <property type="match status" value="1"/>
</dbReference>
<dbReference type="SUPFAM" id="SSF48264">
    <property type="entry name" value="Cytochrome P450"/>
    <property type="match status" value="1"/>
</dbReference>
<dbReference type="GO" id="GO:0005789">
    <property type="term" value="C:endoplasmic reticulum membrane"/>
    <property type="evidence" value="ECO:0007669"/>
    <property type="project" value="UniProtKB-SubCell"/>
</dbReference>
<evidence type="ECO:0000256" key="9">
    <source>
        <dbReference type="ARBA" id="ARBA00022848"/>
    </source>
</evidence>
<dbReference type="PANTHER" id="PTHR24291:SF189">
    <property type="entry name" value="CYTOCHROME P450 4C3-RELATED"/>
    <property type="match status" value="1"/>
</dbReference>
<accession>A0A8J6HUZ8</accession>
<keyword evidence="8" id="KW-0256">Endoplasmic reticulum</keyword>
<proteinExistence type="inferred from homology"/>